<dbReference type="GO" id="GO:0000160">
    <property type="term" value="P:phosphorelay signal transduction system"/>
    <property type="evidence" value="ECO:0007669"/>
    <property type="project" value="InterPro"/>
</dbReference>
<dbReference type="STRING" id="392333.SAMN05660860_02115"/>
<dbReference type="InterPro" id="IPR011006">
    <property type="entry name" value="CheY-like_superfamily"/>
</dbReference>
<dbReference type="PANTHER" id="PTHR44591:SF23">
    <property type="entry name" value="CHEY SUBFAMILY"/>
    <property type="match status" value="1"/>
</dbReference>
<keyword evidence="1 2" id="KW-0597">Phosphoprotein</keyword>
<reference evidence="4 5" key="1">
    <citation type="submission" date="2016-10" db="EMBL/GenBank/DDBJ databases">
        <authorList>
            <person name="de Groot N.N."/>
        </authorList>
    </citation>
    <scope>NUCLEOTIDE SEQUENCE [LARGE SCALE GENOMIC DNA]</scope>
    <source>
        <strain evidence="4 5">DSM 17813</strain>
    </source>
</reference>
<dbReference type="Gene3D" id="3.40.50.2300">
    <property type="match status" value="1"/>
</dbReference>
<sequence>MLRRVENKVKKILIVDDQRDICRLLEVILAQSGRVFSQAQSGEEGVALALAESPDLILMDLMMPGKLDGFEAIRTIRANPQIRQCPIVAMTARMLDASDEERAFAEGAQAYVRKPFMIKDLQELITRLLP</sequence>
<feature type="modified residue" description="4-aspartylphosphate" evidence="2">
    <location>
        <position position="60"/>
    </location>
</feature>
<dbReference type="SMART" id="SM00448">
    <property type="entry name" value="REC"/>
    <property type="match status" value="1"/>
</dbReference>
<feature type="domain" description="Response regulatory" evidence="3">
    <location>
        <begin position="11"/>
        <end position="129"/>
    </location>
</feature>
<dbReference type="InterPro" id="IPR001789">
    <property type="entry name" value="Sig_transdc_resp-reg_receiver"/>
</dbReference>
<dbReference type="PANTHER" id="PTHR44591">
    <property type="entry name" value="STRESS RESPONSE REGULATOR PROTEIN 1"/>
    <property type="match status" value="1"/>
</dbReference>
<dbReference type="InterPro" id="IPR050595">
    <property type="entry name" value="Bact_response_regulator"/>
</dbReference>
<protein>
    <submittedName>
        <fullName evidence="4">Two-component system, OmpR family, response regulator MprA</fullName>
    </submittedName>
</protein>
<dbReference type="PROSITE" id="PS50110">
    <property type="entry name" value="RESPONSE_REGULATORY"/>
    <property type="match status" value="1"/>
</dbReference>
<dbReference type="Proteomes" id="UP000182146">
    <property type="component" value="Unassembled WGS sequence"/>
</dbReference>
<gene>
    <name evidence="4" type="ORF">SAMN05660860_02115</name>
</gene>
<evidence type="ECO:0000256" key="1">
    <source>
        <dbReference type="ARBA" id="ARBA00022553"/>
    </source>
</evidence>
<dbReference type="EMBL" id="FNGU01000004">
    <property type="protein sequence ID" value="SDM21515.1"/>
    <property type="molecule type" value="Genomic_DNA"/>
</dbReference>
<name>A0A1G9RGF2_9BACT</name>
<accession>A0A1G9RGF2</accession>
<dbReference type="Pfam" id="PF00072">
    <property type="entry name" value="Response_reg"/>
    <property type="match status" value="1"/>
</dbReference>
<evidence type="ECO:0000313" key="4">
    <source>
        <dbReference type="EMBL" id="SDM21515.1"/>
    </source>
</evidence>
<dbReference type="AlphaFoldDB" id="A0A1G9RGF2"/>
<proteinExistence type="predicted"/>
<evidence type="ECO:0000256" key="2">
    <source>
        <dbReference type="PROSITE-ProRule" id="PRU00169"/>
    </source>
</evidence>
<evidence type="ECO:0000313" key="5">
    <source>
        <dbReference type="Proteomes" id="UP000182146"/>
    </source>
</evidence>
<evidence type="ECO:0000259" key="3">
    <source>
        <dbReference type="PROSITE" id="PS50110"/>
    </source>
</evidence>
<organism evidence="4 5">
    <name type="scientific">Geoalkalibacter ferrihydriticus</name>
    <dbReference type="NCBI Taxonomy" id="392333"/>
    <lineage>
        <taxon>Bacteria</taxon>
        <taxon>Pseudomonadati</taxon>
        <taxon>Thermodesulfobacteriota</taxon>
        <taxon>Desulfuromonadia</taxon>
        <taxon>Desulfuromonadales</taxon>
        <taxon>Geoalkalibacteraceae</taxon>
        <taxon>Geoalkalibacter</taxon>
    </lineage>
</organism>
<dbReference type="SUPFAM" id="SSF52172">
    <property type="entry name" value="CheY-like"/>
    <property type="match status" value="1"/>
</dbReference>